<evidence type="ECO:0008006" key="6">
    <source>
        <dbReference type="Google" id="ProtNLM"/>
    </source>
</evidence>
<dbReference type="GO" id="GO:0004803">
    <property type="term" value="F:transposase activity"/>
    <property type="evidence" value="ECO:0007669"/>
    <property type="project" value="InterPro"/>
</dbReference>
<sequence>MRQALKKVPKKKQKEVADMIKEALVDRQKYNDLIRELDKMGYKGAADTLERFQYDVMNYIQFPKDHWRRIRTTNIMERTNKEVKRRSKVVGAFPNDESVLRLVVSILIDINEEWITGNKYLIMEQ</sequence>
<reference evidence="4 5" key="1">
    <citation type="journal article" date="2015" name="ISME J.">
        <title>Genomic and phenotypic differentiation among Methanosarcina mazei populations from Columbia River sediment.</title>
        <authorList>
            <person name="Youngblut N.D."/>
            <person name="Wirth J.S."/>
            <person name="Henriksen J.R."/>
            <person name="Smith M."/>
            <person name="Simon H."/>
            <person name="Metcalf W.W."/>
            <person name="Whitaker R.J."/>
        </authorList>
    </citation>
    <scope>NUCLEOTIDE SEQUENCE [LARGE SCALE GENOMIC DNA]</scope>
    <source>
        <strain evidence="4 5">1.H.M.2.4</strain>
    </source>
</reference>
<dbReference type="InterPro" id="IPR001207">
    <property type="entry name" value="Transposase_mutator"/>
</dbReference>
<dbReference type="AlphaFoldDB" id="A0A0F8S5K5"/>
<evidence type="ECO:0000256" key="3">
    <source>
        <dbReference type="ARBA" id="ARBA00023172"/>
    </source>
</evidence>
<organism evidence="4 5">
    <name type="scientific">Methanosarcina mazei</name>
    <name type="common">Methanosarcina frisia</name>
    <dbReference type="NCBI Taxonomy" id="2209"/>
    <lineage>
        <taxon>Archaea</taxon>
        <taxon>Methanobacteriati</taxon>
        <taxon>Methanobacteriota</taxon>
        <taxon>Stenosarchaea group</taxon>
        <taxon>Methanomicrobia</taxon>
        <taxon>Methanosarcinales</taxon>
        <taxon>Methanosarcinaceae</taxon>
        <taxon>Methanosarcina</taxon>
    </lineage>
</organism>
<keyword evidence="3" id="KW-0233">DNA recombination</keyword>
<dbReference type="Proteomes" id="UP000034668">
    <property type="component" value="Unassembled WGS sequence"/>
</dbReference>
<protein>
    <recommendedName>
        <fullName evidence="6">Transposase</fullName>
    </recommendedName>
</protein>
<evidence type="ECO:0000313" key="4">
    <source>
        <dbReference type="EMBL" id="KKH94978.1"/>
    </source>
</evidence>
<dbReference type="Pfam" id="PF00872">
    <property type="entry name" value="Transposase_mut"/>
    <property type="match status" value="1"/>
</dbReference>
<keyword evidence="1" id="KW-0815">Transposition</keyword>
<keyword evidence="2" id="KW-0238">DNA-binding</keyword>
<dbReference type="GO" id="GO:0006313">
    <property type="term" value="P:DNA transposition"/>
    <property type="evidence" value="ECO:0007669"/>
    <property type="project" value="InterPro"/>
</dbReference>
<dbReference type="EMBL" id="JJQX01000113">
    <property type="protein sequence ID" value="KKH94978.1"/>
    <property type="molecule type" value="Genomic_DNA"/>
</dbReference>
<gene>
    <name evidence="4" type="ORF">DU79_08800</name>
</gene>
<evidence type="ECO:0000313" key="5">
    <source>
        <dbReference type="Proteomes" id="UP000034668"/>
    </source>
</evidence>
<dbReference type="PATRIC" id="fig|2209.91.peg.1900"/>
<dbReference type="GO" id="GO:0003677">
    <property type="term" value="F:DNA binding"/>
    <property type="evidence" value="ECO:0007669"/>
    <property type="project" value="UniProtKB-KW"/>
</dbReference>
<dbReference type="PANTHER" id="PTHR33217:SF7">
    <property type="entry name" value="TRANSPOSASE FOR INSERTION SEQUENCE ELEMENT IS1081"/>
    <property type="match status" value="1"/>
</dbReference>
<comment type="caution">
    <text evidence="4">The sequence shown here is derived from an EMBL/GenBank/DDBJ whole genome shotgun (WGS) entry which is preliminary data.</text>
</comment>
<proteinExistence type="predicted"/>
<accession>A0A0F8S5K5</accession>
<name>A0A0F8S5K5_METMZ</name>
<dbReference type="PANTHER" id="PTHR33217">
    <property type="entry name" value="TRANSPOSASE FOR INSERTION SEQUENCE ELEMENT IS1081"/>
    <property type="match status" value="1"/>
</dbReference>
<evidence type="ECO:0000256" key="2">
    <source>
        <dbReference type="ARBA" id="ARBA00023125"/>
    </source>
</evidence>
<evidence type="ECO:0000256" key="1">
    <source>
        <dbReference type="ARBA" id="ARBA00022578"/>
    </source>
</evidence>